<keyword evidence="2" id="KW-0812">Transmembrane</keyword>
<dbReference type="Proteomes" id="UP000555564">
    <property type="component" value="Unassembled WGS sequence"/>
</dbReference>
<reference evidence="3 4" key="1">
    <citation type="submission" date="2020-08" db="EMBL/GenBank/DDBJ databases">
        <title>Sequencing the genomes of 1000 actinobacteria strains.</title>
        <authorList>
            <person name="Klenk H.-P."/>
        </authorList>
    </citation>
    <scope>NUCLEOTIDE SEQUENCE [LARGE SCALE GENOMIC DNA]</scope>
    <source>
        <strain evidence="3 4">DSM 44936</strain>
    </source>
</reference>
<dbReference type="RefSeq" id="WP_184978338.1">
    <property type="nucleotide sequence ID" value="NZ_BAAALO010000060.1"/>
</dbReference>
<organism evidence="3 4">
    <name type="scientific">Sphaerisporangium rubeum</name>
    <dbReference type="NCBI Taxonomy" id="321317"/>
    <lineage>
        <taxon>Bacteria</taxon>
        <taxon>Bacillati</taxon>
        <taxon>Actinomycetota</taxon>
        <taxon>Actinomycetes</taxon>
        <taxon>Streptosporangiales</taxon>
        <taxon>Streptosporangiaceae</taxon>
        <taxon>Sphaerisporangium</taxon>
    </lineage>
</organism>
<feature type="region of interest" description="Disordered" evidence="1">
    <location>
        <begin position="1"/>
        <end position="24"/>
    </location>
</feature>
<evidence type="ECO:0000256" key="1">
    <source>
        <dbReference type="SAM" id="MobiDB-lite"/>
    </source>
</evidence>
<accession>A0A7X0I9G0</accession>
<keyword evidence="2" id="KW-1133">Transmembrane helix</keyword>
<proteinExistence type="predicted"/>
<name>A0A7X0I9G0_9ACTN</name>
<sequence length="270" mass="28430">MAEPGTTSDPAPSAQAPPAPAEPSARGVLLTPHLLLTALVAAFSLAMVVLLLTGAGAWFTRVAMLLAASAGTAVVVVRIPASWRARTGLLVTAFATTAGLLPVIVGEGDAPGRVNVSYMADLVRRGPFTERLPEPLTLLGFSDVLVSDSLDKVDAVALDLTWPDEYDPFQGFDGPNAHIEIYDTPARAAERARERFAVLRKQYPESGPARQTGTGYYVFTDSELWAGGAKGHAYVEAYSFPPGNSDLALVSGTITAVLRYTDRMAAQASG</sequence>
<evidence type="ECO:0000256" key="2">
    <source>
        <dbReference type="SAM" id="Phobius"/>
    </source>
</evidence>
<comment type="caution">
    <text evidence="3">The sequence shown here is derived from an EMBL/GenBank/DDBJ whole genome shotgun (WGS) entry which is preliminary data.</text>
</comment>
<dbReference type="EMBL" id="JACHIU010000001">
    <property type="protein sequence ID" value="MBB6471075.1"/>
    <property type="molecule type" value="Genomic_DNA"/>
</dbReference>
<feature type="transmembrane region" description="Helical" evidence="2">
    <location>
        <begin position="58"/>
        <end position="77"/>
    </location>
</feature>
<protein>
    <submittedName>
        <fullName evidence="3">Uncharacterized protein</fullName>
    </submittedName>
</protein>
<feature type="transmembrane region" description="Helical" evidence="2">
    <location>
        <begin position="34"/>
        <end position="52"/>
    </location>
</feature>
<keyword evidence="4" id="KW-1185">Reference proteome</keyword>
<dbReference type="AlphaFoldDB" id="A0A7X0I9G0"/>
<keyword evidence="2" id="KW-0472">Membrane</keyword>
<evidence type="ECO:0000313" key="4">
    <source>
        <dbReference type="Proteomes" id="UP000555564"/>
    </source>
</evidence>
<evidence type="ECO:0000313" key="3">
    <source>
        <dbReference type="EMBL" id="MBB6471075.1"/>
    </source>
</evidence>
<gene>
    <name evidence="3" type="ORF">BJ992_000506</name>
</gene>